<name>A0A7S3BSW8_9EUKA</name>
<gene>
    <name evidence="1" type="ORF">HERI1096_LOCUS34810</name>
</gene>
<dbReference type="AlphaFoldDB" id="A0A7S3BSW8"/>
<sequence length="150" mass="16513">MGIFESIFGRYPSSSQKDEEFQFVGGVALLGRLAVVQHLTAKPELNGRVGKLVHWHPADPMDPNATNRFEVEVLGAGTFKLKLRNLHLLDDKAGDLRGQSVRVCGLWGRSELNGSLGRVVRLHAESGRFEVLMDTGESMLMKQANLKVAS</sequence>
<dbReference type="EMBL" id="HBHX01062960">
    <property type="protein sequence ID" value="CAE0143384.1"/>
    <property type="molecule type" value="Transcribed_RNA"/>
</dbReference>
<evidence type="ECO:0000313" key="1">
    <source>
        <dbReference type="EMBL" id="CAE0143384.1"/>
    </source>
</evidence>
<accession>A0A7S3BSW8</accession>
<proteinExistence type="predicted"/>
<reference evidence="1" key="1">
    <citation type="submission" date="2021-01" db="EMBL/GenBank/DDBJ databases">
        <authorList>
            <person name="Corre E."/>
            <person name="Pelletier E."/>
            <person name="Niang G."/>
            <person name="Scheremetjew M."/>
            <person name="Finn R."/>
            <person name="Kale V."/>
            <person name="Holt S."/>
            <person name="Cochrane G."/>
            <person name="Meng A."/>
            <person name="Brown T."/>
            <person name="Cohen L."/>
        </authorList>
    </citation>
    <scope>NUCLEOTIDE SEQUENCE</scope>
    <source>
        <strain evidence="1">CCMP281</strain>
    </source>
</reference>
<protein>
    <submittedName>
        <fullName evidence="1">Uncharacterized protein</fullName>
    </submittedName>
</protein>
<organism evidence="1">
    <name type="scientific">Haptolina ericina</name>
    <dbReference type="NCBI Taxonomy" id="156174"/>
    <lineage>
        <taxon>Eukaryota</taxon>
        <taxon>Haptista</taxon>
        <taxon>Haptophyta</taxon>
        <taxon>Prymnesiophyceae</taxon>
        <taxon>Prymnesiales</taxon>
        <taxon>Prymnesiaceae</taxon>
        <taxon>Haptolina</taxon>
    </lineage>
</organism>